<name>A0A1S7SBZ9_AGRTU</name>
<sequence length="136" mass="15084">MRAMLSFPIESVRAVISRGRADAEANGGYRNPHYGLHPDRDEQPGVWLVGDHGVYLCSNGKLPGGEKPFVAYALECDPRTNDDWFEVKRRTFGGDDGVEFIDAVQLEAMIAAAPNARHLGITFDADSMELFIIEWS</sequence>
<reference evidence="1 2" key="1">
    <citation type="submission" date="2016-01" db="EMBL/GenBank/DDBJ databases">
        <authorList>
            <person name="Oliw E.H."/>
        </authorList>
    </citation>
    <scope>NUCLEOTIDE SEQUENCE [LARGE SCALE GENOMIC DNA]</scope>
    <source>
        <strain evidence="1 2">Kerr 14</strain>
    </source>
</reference>
<dbReference type="Pfam" id="PF11284">
    <property type="entry name" value="DUF3085"/>
    <property type="match status" value="1"/>
</dbReference>
<accession>A0A1S7SBZ9</accession>
<dbReference type="AlphaFoldDB" id="A0A1S7SBZ9"/>
<dbReference type="EMBL" id="FBWC01000038">
    <property type="protein sequence ID" value="CUX66326.1"/>
    <property type="molecule type" value="Genomic_DNA"/>
</dbReference>
<proteinExistence type="predicted"/>
<dbReference type="InterPro" id="IPR021436">
    <property type="entry name" value="DUF3085"/>
</dbReference>
<dbReference type="Proteomes" id="UP000191897">
    <property type="component" value="Unassembled WGS sequence"/>
</dbReference>
<gene>
    <name evidence="1" type="ORF">AGR4C_pa70003</name>
</gene>
<evidence type="ECO:0008006" key="3">
    <source>
        <dbReference type="Google" id="ProtNLM"/>
    </source>
</evidence>
<evidence type="ECO:0000313" key="1">
    <source>
        <dbReference type="EMBL" id="CUX66326.1"/>
    </source>
</evidence>
<evidence type="ECO:0000313" key="2">
    <source>
        <dbReference type="Proteomes" id="UP000191897"/>
    </source>
</evidence>
<protein>
    <recommendedName>
        <fullName evidence="3">DUF3085 domain-containing protein</fullName>
    </recommendedName>
</protein>
<organism evidence="1 2">
    <name type="scientific">Agrobacterium tumefaciens str. Kerr 14</name>
    <dbReference type="NCBI Taxonomy" id="1183424"/>
    <lineage>
        <taxon>Bacteria</taxon>
        <taxon>Pseudomonadati</taxon>
        <taxon>Pseudomonadota</taxon>
        <taxon>Alphaproteobacteria</taxon>
        <taxon>Hyphomicrobiales</taxon>
        <taxon>Rhizobiaceae</taxon>
        <taxon>Rhizobium/Agrobacterium group</taxon>
        <taxon>Agrobacterium</taxon>
        <taxon>Agrobacterium tumefaciens complex</taxon>
    </lineage>
</organism>